<evidence type="ECO:0000313" key="2">
    <source>
        <dbReference type="Proteomes" id="UP000789803"/>
    </source>
</evidence>
<keyword evidence="2" id="KW-1185">Reference proteome</keyword>
<gene>
    <name evidence="1" type="ORF">LMG7974_01822</name>
</gene>
<evidence type="ECO:0000313" key="1">
    <source>
        <dbReference type="EMBL" id="CAD7289744.1"/>
    </source>
</evidence>
<reference evidence="1 2" key="1">
    <citation type="submission" date="2020-11" db="EMBL/GenBank/DDBJ databases">
        <authorList>
            <person name="Peeters C."/>
        </authorList>
    </citation>
    <scope>NUCLEOTIDE SEQUENCE [LARGE SCALE GENOMIC DNA]</scope>
    <source>
        <strain evidence="1 2">LMG 7974</strain>
    </source>
</reference>
<protein>
    <submittedName>
        <fullName evidence="1">Uncharacterized protein</fullName>
    </submittedName>
</protein>
<name>A0ABM8QA51_9BACT</name>
<proteinExistence type="predicted"/>
<sequence>MIWAPIVAIAGLSSYLNAPDVNEQPKNGVVIDNPTLLAVGGGVTANIATKELSSLILSQTAQASVKAGLIGGGVDAGMQIGGQAYDKAIDGVEFKNVLDASKQILDNANSIKFSDFSINPYSILYSSIATATTIPTATRSIKSIMYSSNAKKELKRQLETTTSKVRQEKINQSINKHNRNMMDNFIFQGTSIGIKVIIKDNIVYEGNANE</sequence>
<comment type="caution">
    <text evidence="1">The sequence shown here is derived from an EMBL/GenBank/DDBJ whole genome shotgun (WGS) entry which is preliminary data.</text>
</comment>
<accession>A0ABM8QA51</accession>
<dbReference type="EMBL" id="CAJHOF010000024">
    <property type="protein sequence ID" value="CAD7289744.1"/>
    <property type="molecule type" value="Genomic_DNA"/>
</dbReference>
<dbReference type="Proteomes" id="UP000789803">
    <property type="component" value="Unassembled WGS sequence"/>
</dbReference>
<organism evidence="1 2">
    <name type="scientific">Campylobacter majalis</name>
    <dbReference type="NCBI Taxonomy" id="2790656"/>
    <lineage>
        <taxon>Bacteria</taxon>
        <taxon>Pseudomonadati</taxon>
        <taxon>Campylobacterota</taxon>
        <taxon>Epsilonproteobacteria</taxon>
        <taxon>Campylobacterales</taxon>
        <taxon>Campylobacteraceae</taxon>
        <taxon>Campylobacter</taxon>
    </lineage>
</organism>